<name>A0A381YTK8_9ZZZZ</name>
<reference evidence="5" key="1">
    <citation type="submission" date="2018-05" db="EMBL/GenBank/DDBJ databases">
        <authorList>
            <person name="Lanie J.A."/>
            <person name="Ng W.-L."/>
            <person name="Kazmierczak K.M."/>
            <person name="Andrzejewski T.M."/>
            <person name="Davidsen T.M."/>
            <person name="Wayne K.J."/>
            <person name="Tettelin H."/>
            <person name="Glass J.I."/>
            <person name="Rusch D."/>
            <person name="Podicherti R."/>
            <person name="Tsui H.-C.T."/>
            <person name="Winkler M.E."/>
        </authorList>
    </citation>
    <scope>NUCLEOTIDE SEQUENCE</scope>
</reference>
<keyword evidence="3" id="KW-0808">Transferase</keyword>
<dbReference type="AlphaFoldDB" id="A0A381YTK8"/>
<evidence type="ECO:0000256" key="2">
    <source>
        <dbReference type="ARBA" id="ARBA00022603"/>
    </source>
</evidence>
<evidence type="ECO:0000259" key="4">
    <source>
        <dbReference type="SMART" id="SM00967"/>
    </source>
</evidence>
<dbReference type="CDD" id="cd18109">
    <property type="entry name" value="SpoU-like_RNA-MTase"/>
    <property type="match status" value="1"/>
</dbReference>
<dbReference type="InterPro" id="IPR051259">
    <property type="entry name" value="rRNA_Methyltransferase"/>
</dbReference>
<keyword evidence="2" id="KW-0489">Methyltransferase</keyword>
<gene>
    <name evidence="5" type="ORF">METZ01_LOCUS133138</name>
</gene>
<evidence type="ECO:0000256" key="1">
    <source>
        <dbReference type="ARBA" id="ARBA00007228"/>
    </source>
</evidence>
<dbReference type="EMBL" id="UINC01019013">
    <property type="protein sequence ID" value="SVA80284.1"/>
    <property type="molecule type" value="Genomic_DNA"/>
</dbReference>
<proteinExistence type="inferred from homology"/>
<dbReference type="InterPro" id="IPR029028">
    <property type="entry name" value="Alpha/beta_knot_MTases"/>
</dbReference>
<dbReference type="Gene3D" id="3.30.1330.30">
    <property type="match status" value="1"/>
</dbReference>
<organism evidence="5">
    <name type="scientific">marine metagenome</name>
    <dbReference type="NCBI Taxonomy" id="408172"/>
    <lineage>
        <taxon>unclassified sequences</taxon>
        <taxon>metagenomes</taxon>
        <taxon>ecological metagenomes</taxon>
    </lineage>
</organism>
<dbReference type="PANTHER" id="PTHR43191">
    <property type="entry name" value="RRNA METHYLTRANSFERASE 3"/>
    <property type="match status" value="1"/>
</dbReference>
<dbReference type="InterPro" id="IPR013123">
    <property type="entry name" value="SpoU_subst-bd"/>
</dbReference>
<dbReference type="SMART" id="SM00967">
    <property type="entry name" value="SpoU_sub_bind"/>
    <property type="match status" value="1"/>
</dbReference>
<dbReference type="InterPro" id="IPR029064">
    <property type="entry name" value="Ribosomal_eL30-like_sf"/>
</dbReference>
<dbReference type="Pfam" id="PF22435">
    <property type="entry name" value="MRM3-like_sub_bind"/>
    <property type="match status" value="1"/>
</dbReference>
<dbReference type="GO" id="GO:0005737">
    <property type="term" value="C:cytoplasm"/>
    <property type="evidence" value="ECO:0007669"/>
    <property type="project" value="UniProtKB-ARBA"/>
</dbReference>
<sequence length="244" mass="26852">MTNNTIKQIQSLERGKYRKEHSQFFIEGKRLVESALEFGAKIENVYYTDSFKNENPVLIQTIEQAGLSLEQILTKQLEKISFTQSPAGIAAVCNFPPIGNPDVNQHKWLYLYQVSDPGNMGTLFRSAAWFGFTHIALSPDCVDPFNPKVVRAGMGAHFGLSIHSNIELNLFADSHTLIGADHRGNDVSDFKSPEKFVLILGSEAHGLSKDIQGILDQTIAIEKTGFGESLNVGVAGAILMEKLA</sequence>
<dbReference type="InterPro" id="IPR001537">
    <property type="entry name" value="SpoU_MeTrfase"/>
</dbReference>
<protein>
    <recommendedName>
        <fullName evidence="4">RNA 2-O ribose methyltransferase substrate binding domain-containing protein</fullName>
    </recommendedName>
</protein>
<evidence type="ECO:0000256" key="3">
    <source>
        <dbReference type="ARBA" id="ARBA00022679"/>
    </source>
</evidence>
<dbReference type="InterPro" id="IPR029026">
    <property type="entry name" value="tRNA_m1G_MTases_N"/>
</dbReference>
<dbReference type="Gene3D" id="3.40.1280.10">
    <property type="match status" value="1"/>
</dbReference>
<dbReference type="SUPFAM" id="SSF55315">
    <property type="entry name" value="L30e-like"/>
    <property type="match status" value="1"/>
</dbReference>
<comment type="similarity">
    <text evidence="1">Belongs to the class IV-like SAM-binding methyltransferase superfamily. RNA methyltransferase TrmH family.</text>
</comment>
<dbReference type="PANTHER" id="PTHR43191:SF2">
    <property type="entry name" value="RRNA METHYLTRANSFERASE 3, MITOCHONDRIAL"/>
    <property type="match status" value="1"/>
</dbReference>
<dbReference type="GO" id="GO:0008173">
    <property type="term" value="F:RNA methyltransferase activity"/>
    <property type="evidence" value="ECO:0007669"/>
    <property type="project" value="InterPro"/>
</dbReference>
<feature type="domain" description="RNA 2-O ribose methyltransferase substrate binding" evidence="4">
    <location>
        <begin position="25"/>
        <end position="99"/>
    </location>
</feature>
<dbReference type="GO" id="GO:0003723">
    <property type="term" value="F:RNA binding"/>
    <property type="evidence" value="ECO:0007669"/>
    <property type="project" value="InterPro"/>
</dbReference>
<dbReference type="Pfam" id="PF00588">
    <property type="entry name" value="SpoU_methylase"/>
    <property type="match status" value="1"/>
</dbReference>
<accession>A0A381YTK8</accession>
<dbReference type="InterPro" id="IPR053888">
    <property type="entry name" value="MRM3-like_sub_bind"/>
</dbReference>
<dbReference type="SUPFAM" id="SSF75217">
    <property type="entry name" value="alpha/beta knot"/>
    <property type="match status" value="1"/>
</dbReference>
<evidence type="ECO:0000313" key="5">
    <source>
        <dbReference type="EMBL" id="SVA80284.1"/>
    </source>
</evidence>
<dbReference type="GO" id="GO:0006396">
    <property type="term" value="P:RNA processing"/>
    <property type="evidence" value="ECO:0007669"/>
    <property type="project" value="InterPro"/>
</dbReference>
<dbReference type="GO" id="GO:0032259">
    <property type="term" value="P:methylation"/>
    <property type="evidence" value="ECO:0007669"/>
    <property type="project" value="UniProtKB-KW"/>
</dbReference>